<dbReference type="Proteomes" id="UP000272778">
    <property type="component" value="Unassembled WGS sequence"/>
</dbReference>
<reference evidence="1 2" key="1">
    <citation type="submission" date="2018-11" db="EMBL/GenBank/DDBJ databases">
        <title>Paraburkholderia sp. DHOA04, isolated from soil.</title>
        <authorList>
            <person name="Gao Z.-H."/>
            <person name="Qiu L.-H."/>
            <person name="Fu J.-C."/>
        </authorList>
    </citation>
    <scope>NUCLEOTIDE SEQUENCE [LARGE SCALE GENOMIC DNA]</scope>
    <source>
        <strain evidence="1 2">DHOA04</strain>
    </source>
</reference>
<sequence>MVDGVVYFPDLGGTIWAVDAANGQVFVIADISSETDRAGRMDR</sequence>
<dbReference type="OrthoDB" id="256225at2"/>
<gene>
    <name evidence="1" type="ORF">D1Y85_23935</name>
</gene>
<evidence type="ECO:0000313" key="2">
    <source>
        <dbReference type="Proteomes" id="UP000272778"/>
    </source>
</evidence>
<keyword evidence="2" id="KW-1185">Reference proteome</keyword>
<name>A0A3N6MXK7_9BURK</name>
<proteinExistence type="predicted"/>
<accession>A0A3N6MXK7</accession>
<organism evidence="1 2">
    <name type="scientific">Paraburkholderia dinghuensis</name>
    <dbReference type="NCBI Taxonomy" id="2305225"/>
    <lineage>
        <taxon>Bacteria</taxon>
        <taxon>Pseudomonadati</taxon>
        <taxon>Pseudomonadota</taxon>
        <taxon>Betaproteobacteria</taxon>
        <taxon>Burkholderiales</taxon>
        <taxon>Burkholderiaceae</taxon>
        <taxon>Paraburkholderia</taxon>
    </lineage>
</organism>
<protein>
    <submittedName>
        <fullName evidence="1">Uncharacterized protein</fullName>
    </submittedName>
</protein>
<dbReference type="RefSeq" id="WP_124153555.1">
    <property type="nucleotide sequence ID" value="NZ_RQIS01000023.1"/>
</dbReference>
<dbReference type="EMBL" id="RQIS01000023">
    <property type="protein sequence ID" value="RQH01152.1"/>
    <property type="molecule type" value="Genomic_DNA"/>
</dbReference>
<evidence type="ECO:0000313" key="1">
    <source>
        <dbReference type="EMBL" id="RQH01152.1"/>
    </source>
</evidence>
<dbReference type="AlphaFoldDB" id="A0A3N6MXK7"/>
<comment type="caution">
    <text evidence="1">The sequence shown here is derived from an EMBL/GenBank/DDBJ whole genome shotgun (WGS) entry which is preliminary data.</text>
</comment>